<dbReference type="AlphaFoldDB" id="A0A553SQS2"/>
<keyword evidence="1" id="KW-0472">Membrane</keyword>
<keyword evidence="2" id="KW-0614">Plasmid</keyword>
<feature type="transmembrane region" description="Helical" evidence="1">
    <location>
        <begin position="30"/>
        <end position="50"/>
    </location>
</feature>
<geneLocation type="plasmid" evidence="2">
    <name>unnamed1</name>
</geneLocation>
<name>A0A553SQS2_NIACI</name>
<keyword evidence="1" id="KW-0812">Transmembrane</keyword>
<keyword evidence="1" id="KW-1133">Transmembrane helix</keyword>
<sequence>MNKKRIIINLIGIIYIVILTIFYFSESIPFLTTGFSGFIIFLIGLCMALYTPKVGEDIKKLFKVNKQ</sequence>
<protein>
    <submittedName>
        <fullName evidence="2">Uncharacterized protein</fullName>
    </submittedName>
</protein>
<feature type="transmembrane region" description="Helical" evidence="1">
    <location>
        <begin position="7"/>
        <end position="24"/>
    </location>
</feature>
<proteinExistence type="predicted"/>
<comment type="caution">
    <text evidence="2">The sequence shown here is derived from an EMBL/GenBank/DDBJ whole genome shotgun (WGS) entry which is preliminary data.</text>
</comment>
<evidence type="ECO:0000313" key="2">
    <source>
        <dbReference type="EMBL" id="TRZ39342.1"/>
    </source>
</evidence>
<accession>A0A553SQS2</accession>
<dbReference type="Proteomes" id="UP000319837">
    <property type="component" value="Plasmid unnamed1"/>
</dbReference>
<gene>
    <name evidence="2" type="ORF">CEQ21_07210</name>
</gene>
<evidence type="ECO:0000256" key="1">
    <source>
        <dbReference type="SAM" id="Phobius"/>
    </source>
</evidence>
<reference evidence="2" key="1">
    <citation type="submission" date="2018-10" db="EMBL/GenBank/DDBJ databases">
        <title>FDA dAtabase for Regulatory Grade micrObial Sequences (FDA-ARGOS): Supporting development and validation of Infectious Disease Dx tests.</title>
        <authorList>
            <person name="Minogue T."/>
            <person name="Wolcott M."/>
            <person name="Wasieloski L."/>
            <person name="Aguilar W."/>
            <person name="Moore D."/>
            <person name="Tallon L.J."/>
            <person name="Sadzewicz L."/>
            <person name="Sengamalay N."/>
            <person name="Ott S."/>
            <person name="Godinez A."/>
            <person name="Nagaraj S."/>
            <person name="Vavikolanu K."/>
            <person name="Vyas G."/>
            <person name="Nadendla S."/>
            <person name="Aluvathingal J."/>
            <person name="Sichtig H."/>
        </authorList>
    </citation>
    <scope>NUCLEOTIDE SEQUENCE</scope>
    <source>
        <strain evidence="2">FDAARGOS_343</strain>
        <plasmid evidence="2">unnamed1</plasmid>
    </source>
</reference>
<dbReference type="EMBL" id="RIBP01000002">
    <property type="protein sequence ID" value="TRZ39342.1"/>
    <property type="molecule type" value="Genomic_DNA"/>
</dbReference>
<organism evidence="2">
    <name type="scientific">Niallia circulans</name>
    <name type="common">Bacillus circulans</name>
    <dbReference type="NCBI Taxonomy" id="1397"/>
    <lineage>
        <taxon>Bacteria</taxon>
        <taxon>Bacillati</taxon>
        <taxon>Bacillota</taxon>
        <taxon>Bacilli</taxon>
        <taxon>Bacillales</taxon>
        <taxon>Bacillaceae</taxon>
        <taxon>Niallia</taxon>
    </lineage>
</organism>